<comment type="caution">
    <text evidence="1">The sequence shown here is derived from an EMBL/GenBank/DDBJ whole genome shotgun (WGS) entry which is preliminary data.</text>
</comment>
<sequence length="76" mass="8610">MKKLSLGFHSSTQKTLHRLQLNYVEKELSPQEVQQAMQEIASLQLFVDKEGQKLLETPVSAAYVTTATEPLFGFKK</sequence>
<dbReference type="RefSeq" id="WP_280606878.1">
    <property type="nucleotide sequence ID" value="NZ_CP123639.1"/>
</dbReference>
<dbReference type="InterPro" id="IPR021321">
    <property type="entry name" value="DUF2922"/>
</dbReference>
<dbReference type="Proteomes" id="UP001565236">
    <property type="component" value="Unassembled WGS sequence"/>
</dbReference>
<reference evidence="1 2" key="1">
    <citation type="submission" date="2024-03" db="EMBL/GenBank/DDBJ databases">
        <title>Mouse gut bacterial collection (mGBC) of GemPharmatech.</title>
        <authorList>
            <person name="He Y."/>
            <person name="Dong L."/>
            <person name="Wu D."/>
            <person name="Gao X."/>
            <person name="Lin Z."/>
        </authorList>
    </citation>
    <scope>NUCLEOTIDE SEQUENCE [LARGE SCALE GENOMIC DNA]</scope>
    <source>
        <strain evidence="1 2">15-30</strain>
    </source>
</reference>
<proteinExistence type="predicted"/>
<evidence type="ECO:0000313" key="1">
    <source>
        <dbReference type="EMBL" id="MEY8662810.1"/>
    </source>
</evidence>
<keyword evidence="2" id="KW-1185">Reference proteome</keyword>
<name>A0ABV4DQS1_9LACO</name>
<protein>
    <submittedName>
        <fullName evidence="1">DUF2922 domain-containing protein</fullName>
    </submittedName>
</protein>
<gene>
    <name evidence="1" type="ORF">AALT52_07910</name>
</gene>
<organism evidence="1 2">
    <name type="scientific">Ligilactobacillus faecis</name>
    <dbReference type="NCBI Taxonomy" id="762833"/>
    <lineage>
        <taxon>Bacteria</taxon>
        <taxon>Bacillati</taxon>
        <taxon>Bacillota</taxon>
        <taxon>Bacilli</taxon>
        <taxon>Lactobacillales</taxon>
        <taxon>Lactobacillaceae</taxon>
        <taxon>Ligilactobacillus</taxon>
    </lineage>
</organism>
<accession>A0ABV4DQS1</accession>
<dbReference type="Pfam" id="PF11148">
    <property type="entry name" value="DUF2922"/>
    <property type="match status" value="1"/>
</dbReference>
<evidence type="ECO:0000313" key="2">
    <source>
        <dbReference type="Proteomes" id="UP001565236"/>
    </source>
</evidence>
<dbReference type="EMBL" id="JBCLUF010000029">
    <property type="protein sequence ID" value="MEY8662810.1"/>
    <property type="molecule type" value="Genomic_DNA"/>
</dbReference>